<comment type="cofactor">
    <cofactor evidence="1">
        <name>Mn(2+)</name>
        <dbReference type="ChEBI" id="CHEBI:29035"/>
    </cofactor>
</comment>
<dbReference type="GO" id="GO:0005524">
    <property type="term" value="F:ATP binding"/>
    <property type="evidence" value="ECO:0007669"/>
    <property type="project" value="UniProtKB-UniRule"/>
</dbReference>
<keyword evidence="9" id="KW-0464">Manganese</keyword>
<dbReference type="RefSeq" id="WP_014438809.1">
    <property type="nucleotide sequence ID" value="NC_017082.1"/>
</dbReference>
<dbReference type="KEGG" id="brs:S23_01690"/>
<gene>
    <name evidence="10 12" type="primary">gshB</name>
    <name evidence="12" type="ORF">S23_01690</name>
</gene>
<dbReference type="InterPro" id="IPR006284">
    <property type="entry name" value="Glut_synth_pro"/>
</dbReference>
<comment type="similarity">
    <text evidence="10">Belongs to the prokaryotic GSH synthase family.</text>
</comment>
<dbReference type="InterPro" id="IPR011761">
    <property type="entry name" value="ATP-grasp"/>
</dbReference>
<evidence type="ECO:0000313" key="13">
    <source>
        <dbReference type="Proteomes" id="UP000007886"/>
    </source>
</evidence>
<dbReference type="AlphaFoldDB" id="A0AAI8M830"/>
<evidence type="ECO:0000256" key="8">
    <source>
        <dbReference type="ARBA" id="ARBA00022842"/>
    </source>
</evidence>
<keyword evidence="6 10" id="KW-0547">Nucleotide-binding</keyword>
<dbReference type="Gene3D" id="3.30.470.20">
    <property type="entry name" value="ATP-grasp fold, B domain"/>
    <property type="match status" value="1"/>
</dbReference>
<protein>
    <recommendedName>
        <fullName evidence="10">Glutathione synthetase</fullName>
        <ecNumber evidence="10">6.3.2.3</ecNumber>
    </recommendedName>
    <alternativeName>
        <fullName evidence="10">GSH synthetase</fullName>
        <shortName evidence="10">GSH-S</shortName>
        <shortName evidence="10">GSHase</shortName>
    </alternativeName>
    <alternativeName>
        <fullName evidence="10">Glutathione synthase</fullName>
    </alternativeName>
</protein>
<evidence type="ECO:0000256" key="9">
    <source>
        <dbReference type="ARBA" id="ARBA00023211"/>
    </source>
</evidence>
<evidence type="ECO:0000256" key="1">
    <source>
        <dbReference type="ARBA" id="ARBA00001936"/>
    </source>
</evidence>
<dbReference type="InterPro" id="IPR013815">
    <property type="entry name" value="ATP_grasp_subdomain_1"/>
</dbReference>
<evidence type="ECO:0000256" key="5">
    <source>
        <dbReference type="ARBA" id="ARBA00022723"/>
    </source>
</evidence>
<dbReference type="GO" id="GO:0004363">
    <property type="term" value="F:glutathione synthase activity"/>
    <property type="evidence" value="ECO:0007669"/>
    <property type="project" value="UniProtKB-UniRule"/>
</dbReference>
<organism evidence="12 13">
    <name type="scientific">Bradyrhizobium cosmicum</name>
    <dbReference type="NCBI Taxonomy" id="1404864"/>
    <lineage>
        <taxon>Bacteria</taxon>
        <taxon>Pseudomonadati</taxon>
        <taxon>Pseudomonadota</taxon>
        <taxon>Alphaproteobacteria</taxon>
        <taxon>Hyphomicrobiales</taxon>
        <taxon>Nitrobacteraceae</taxon>
        <taxon>Bradyrhizobium</taxon>
    </lineage>
</organism>
<dbReference type="GO" id="GO:0005737">
    <property type="term" value="C:cytoplasm"/>
    <property type="evidence" value="ECO:0007669"/>
    <property type="project" value="TreeGrafter"/>
</dbReference>
<dbReference type="HAMAP" id="MF_00162">
    <property type="entry name" value="GSH_S"/>
    <property type="match status" value="1"/>
</dbReference>
<dbReference type="NCBIfam" id="TIGR01380">
    <property type="entry name" value="glut_syn"/>
    <property type="match status" value="1"/>
</dbReference>
<evidence type="ECO:0000259" key="11">
    <source>
        <dbReference type="PROSITE" id="PS50975"/>
    </source>
</evidence>
<evidence type="ECO:0000256" key="2">
    <source>
        <dbReference type="ARBA" id="ARBA00001946"/>
    </source>
</evidence>
<name>A0AAI8M830_9BRAD</name>
<comment type="pathway">
    <text evidence="10">Sulfur metabolism; glutathione biosynthesis; glutathione from L-cysteine and L-glutamate: step 2/2.</text>
</comment>
<keyword evidence="7 10" id="KW-0067">ATP-binding</keyword>
<dbReference type="PROSITE" id="PS50975">
    <property type="entry name" value="ATP_GRASP"/>
    <property type="match status" value="1"/>
</dbReference>
<accession>A0AAI8M830</accession>
<evidence type="ECO:0000256" key="6">
    <source>
        <dbReference type="ARBA" id="ARBA00022741"/>
    </source>
</evidence>
<dbReference type="Gene3D" id="3.40.50.20">
    <property type="match status" value="1"/>
</dbReference>
<dbReference type="PANTHER" id="PTHR21621">
    <property type="entry name" value="RIBOSOMAL PROTEIN S6 MODIFICATION PROTEIN"/>
    <property type="match status" value="1"/>
</dbReference>
<dbReference type="SUPFAM" id="SSF56059">
    <property type="entry name" value="Glutathione synthetase ATP-binding domain-like"/>
    <property type="match status" value="1"/>
</dbReference>
<keyword evidence="13" id="KW-1185">Reference proteome</keyword>
<feature type="domain" description="ATP-grasp" evidence="11">
    <location>
        <begin position="125"/>
        <end position="309"/>
    </location>
</feature>
<dbReference type="SUPFAM" id="SSF52440">
    <property type="entry name" value="PreATP-grasp domain"/>
    <property type="match status" value="1"/>
</dbReference>
<keyword evidence="5" id="KW-0479">Metal-binding</keyword>
<evidence type="ECO:0000256" key="3">
    <source>
        <dbReference type="ARBA" id="ARBA00022598"/>
    </source>
</evidence>
<comment type="cofactor">
    <cofactor evidence="2">
        <name>Mg(2+)</name>
        <dbReference type="ChEBI" id="CHEBI:18420"/>
    </cofactor>
</comment>
<dbReference type="InterPro" id="IPR004218">
    <property type="entry name" value="GSHS_ATP-bd"/>
</dbReference>
<evidence type="ECO:0000256" key="7">
    <source>
        <dbReference type="ARBA" id="ARBA00022840"/>
    </source>
</evidence>
<dbReference type="Pfam" id="PF02955">
    <property type="entry name" value="GSH-S_ATP"/>
    <property type="match status" value="1"/>
</dbReference>
<dbReference type="InterPro" id="IPR004215">
    <property type="entry name" value="GSHS_N"/>
</dbReference>
<sequence>MKLNVAVQMDPIARINIKGDSTFALLLEAQKRGHGLSYYTPDQLSMVGEEIVAPVQLLTVRDEPGNHFTLGEPRREALNGFDVVLLRQDPPFDLAYITSTHLLERIHPKTLVVNDPASVRNAPEKLFVMNFPQLMPPTLISRDLDEINAFRDRHGAVVMKPLHGHGGAAVFRVMPQDMNFGSLFDMFSVTFREPWVIQQFIPEVKHGDKRIILVNGEFAGAVNRVPAADDLRSNMVRGGAAQETELTPREREICATVGPALRERGLLFVGIDVINGNLTEINVTSPTGIRAIARLGGPDVAAKVWDVIEQKRKK</sequence>
<dbReference type="InterPro" id="IPR016185">
    <property type="entry name" value="PreATP-grasp_dom_sf"/>
</dbReference>
<dbReference type="EMBL" id="AP012279">
    <property type="protein sequence ID" value="BAL73395.1"/>
    <property type="molecule type" value="Genomic_DNA"/>
</dbReference>
<dbReference type="Gene3D" id="3.30.1490.20">
    <property type="entry name" value="ATP-grasp fold, A domain"/>
    <property type="match status" value="1"/>
</dbReference>
<keyword evidence="3 10" id="KW-0436">Ligase</keyword>
<evidence type="ECO:0000256" key="10">
    <source>
        <dbReference type="HAMAP-Rule" id="MF_00162"/>
    </source>
</evidence>
<evidence type="ECO:0000313" key="12">
    <source>
        <dbReference type="EMBL" id="BAL73395.1"/>
    </source>
</evidence>
<dbReference type="NCBIfam" id="NF003573">
    <property type="entry name" value="PRK05246.1"/>
    <property type="match status" value="1"/>
</dbReference>
<reference evidence="12 13" key="1">
    <citation type="journal article" date="2012" name="Microbes Environ.">
        <title>Complete genome sequence of Bradyrhizobium sp. S23321: insights into symbiosis evolution in soil oligotrophs.</title>
        <authorList>
            <person name="Okubo T."/>
            <person name="Tsukui T."/>
            <person name="Maita H."/>
            <person name="Okamoto S."/>
            <person name="Oshima K."/>
            <person name="Fujisawa T."/>
            <person name="Saito A."/>
            <person name="Futamata H."/>
            <person name="Hattori R."/>
            <person name="Shimomura Y."/>
            <person name="Haruta S."/>
            <person name="Morimoto S."/>
            <person name="Wang Y."/>
            <person name="Sakai Y."/>
            <person name="Hattori M."/>
            <person name="Aizawa S."/>
            <person name="Nagashima K.V.P."/>
            <person name="Masuda S."/>
            <person name="Hattori T."/>
            <person name="Yamashita A."/>
            <person name="Bao Z."/>
            <person name="Hayatsu M."/>
            <person name="Kajiya-Kanegae H."/>
            <person name="Yoshinaga I."/>
            <person name="Sakamoto K."/>
            <person name="Toyota K."/>
            <person name="Nakao M."/>
            <person name="Kohara M."/>
            <person name="Anda M."/>
            <person name="Niwa R."/>
            <person name="Jung-Hwan P."/>
            <person name="Sameshima-Saito R."/>
            <person name="Tokuda S."/>
            <person name="Yamamoto S."/>
            <person name="Yamamoto S."/>
            <person name="Yokoyama T."/>
            <person name="Akutsu T."/>
            <person name="Nakamura Y."/>
            <person name="Nakahira-Yanaka Y."/>
            <person name="Takada Hoshino Y."/>
            <person name="Hirakawa H."/>
            <person name="Mitsui H."/>
            <person name="Terasawa K."/>
            <person name="Itakura M."/>
            <person name="Sato S."/>
            <person name="Ikeda-Ohtsubo W."/>
            <person name="Sakakura N."/>
            <person name="Kaminuma E."/>
            <person name="Minamisawa K."/>
        </authorList>
    </citation>
    <scope>NUCLEOTIDE SEQUENCE [LARGE SCALE GENOMIC DNA]</scope>
    <source>
        <strain evidence="12 13">S23321</strain>
    </source>
</reference>
<evidence type="ECO:0000256" key="4">
    <source>
        <dbReference type="ARBA" id="ARBA00022684"/>
    </source>
</evidence>
<dbReference type="PANTHER" id="PTHR21621:SF4">
    <property type="entry name" value="GLUTATHIONE SYNTHETASE"/>
    <property type="match status" value="1"/>
</dbReference>
<dbReference type="EC" id="6.3.2.3" evidence="10"/>
<dbReference type="Proteomes" id="UP000007886">
    <property type="component" value="Chromosome"/>
</dbReference>
<proteinExistence type="inferred from homology"/>
<keyword evidence="4 10" id="KW-0317">Glutathione biosynthesis</keyword>
<dbReference type="Pfam" id="PF02951">
    <property type="entry name" value="GSH-S_N"/>
    <property type="match status" value="1"/>
</dbReference>
<comment type="catalytic activity">
    <reaction evidence="10">
        <text>gamma-L-glutamyl-L-cysteine + glycine + ATP = glutathione + ADP + phosphate + H(+)</text>
        <dbReference type="Rhea" id="RHEA:13557"/>
        <dbReference type="ChEBI" id="CHEBI:15378"/>
        <dbReference type="ChEBI" id="CHEBI:30616"/>
        <dbReference type="ChEBI" id="CHEBI:43474"/>
        <dbReference type="ChEBI" id="CHEBI:57305"/>
        <dbReference type="ChEBI" id="CHEBI:57925"/>
        <dbReference type="ChEBI" id="CHEBI:58173"/>
        <dbReference type="ChEBI" id="CHEBI:456216"/>
        <dbReference type="EC" id="6.3.2.3"/>
    </reaction>
</comment>
<keyword evidence="8" id="KW-0460">Magnesium</keyword>
<dbReference type="FunFam" id="3.30.1490.20:FF:000009">
    <property type="entry name" value="Glutathione synthetase"/>
    <property type="match status" value="1"/>
</dbReference>
<dbReference type="GO" id="GO:0046872">
    <property type="term" value="F:metal ion binding"/>
    <property type="evidence" value="ECO:0007669"/>
    <property type="project" value="UniProtKB-KW"/>
</dbReference>